<protein>
    <submittedName>
        <fullName evidence="3">Uncharacterized protein</fullName>
    </submittedName>
</protein>
<accession>A0A8A2VE85</accession>
<dbReference type="KEGG" id="hakz:J0X25_16630"/>
<feature type="coiled-coil region" evidence="1">
    <location>
        <begin position="32"/>
        <end position="59"/>
    </location>
</feature>
<gene>
    <name evidence="3" type="ORF">J0X25_16630</name>
</gene>
<evidence type="ECO:0000256" key="1">
    <source>
        <dbReference type="SAM" id="Coils"/>
    </source>
</evidence>
<organism evidence="3 4">
    <name type="scientific">Haloterrigena alkaliphila</name>
    <dbReference type="NCBI Taxonomy" id="2816475"/>
    <lineage>
        <taxon>Archaea</taxon>
        <taxon>Methanobacteriati</taxon>
        <taxon>Methanobacteriota</taxon>
        <taxon>Stenosarchaea group</taxon>
        <taxon>Halobacteria</taxon>
        <taxon>Halobacteriales</taxon>
        <taxon>Natrialbaceae</taxon>
        <taxon>Haloterrigena</taxon>
    </lineage>
</organism>
<sequence length="101" mass="11237">MTPRTPSPSRIDDRGRDARPVRTALEATNARVARSEARLLTVTERLDRAESRLQLLDNTLHGIARTTGVSIGCPCDRCERSYLLVENGMMTCPVCGFQQSF</sequence>
<evidence type="ECO:0000313" key="4">
    <source>
        <dbReference type="Proteomes" id="UP000663203"/>
    </source>
</evidence>
<evidence type="ECO:0000313" key="3">
    <source>
        <dbReference type="EMBL" id="QSW98987.1"/>
    </source>
</evidence>
<name>A0A8A2VE85_9EURY</name>
<dbReference type="Proteomes" id="UP000663203">
    <property type="component" value="Chromosome"/>
</dbReference>
<dbReference type="GeneID" id="63188965"/>
<proteinExistence type="predicted"/>
<reference evidence="3 4" key="1">
    <citation type="submission" date="2021-03" db="EMBL/GenBank/DDBJ databases">
        <title>Haloterrigena longa sp. nov. and Haloterrigena limicola sp. nov., extremely halophilic archaea isolated from a salt lake.</title>
        <authorList>
            <person name="Henglin C."/>
        </authorList>
    </citation>
    <scope>NUCLEOTIDE SEQUENCE [LARGE SCALE GENOMIC DNA]</scope>
    <source>
        <strain evidence="3 4">KZCA68</strain>
    </source>
</reference>
<dbReference type="RefSeq" id="WP_207288595.1">
    <property type="nucleotide sequence ID" value="NZ_CP071462.1"/>
</dbReference>
<evidence type="ECO:0000256" key="2">
    <source>
        <dbReference type="SAM" id="MobiDB-lite"/>
    </source>
</evidence>
<dbReference type="EMBL" id="CP071462">
    <property type="protein sequence ID" value="QSW98987.1"/>
    <property type="molecule type" value="Genomic_DNA"/>
</dbReference>
<dbReference type="AlphaFoldDB" id="A0A8A2VE85"/>
<keyword evidence="1" id="KW-0175">Coiled coil</keyword>
<feature type="compositionally biased region" description="Basic and acidic residues" evidence="2">
    <location>
        <begin position="10"/>
        <end position="20"/>
    </location>
</feature>
<feature type="region of interest" description="Disordered" evidence="2">
    <location>
        <begin position="1"/>
        <end position="20"/>
    </location>
</feature>
<keyword evidence="4" id="KW-1185">Reference proteome</keyword>